<evidence type="ECO:0000313" key="1">
    <source>
        <dbReference type="EMBL" id="CDZ37445.1"/>
    </source>
</evidence>
<dbReference type="OrthoDB" id="8410303at2"/>
<organism evidence="1 2">
    <name type="scientific">Neorhizobium galegae bv. officinalis</name>
    <dbReference type="NCBI Taxonomy" id="323656"/>
    <lineage>
        <taxon>Bacteria</taxon>
        <taxon>Pseudomonadati</taxon>
        <taxon>Pseudomonadota</taxon>
        <taxon>Alphaproteobacteria</taxon>
        <taxon>Hyphomicrobiales</taxon>
        <taxon>Rhizobiaceae</taxon>
        <taxon>Rhizobium/Agrobacterium group</taxon>
        <taxon>Neorhizobium</taxon>
    </lineage>
</organism>
<reference evidence="1 2" key="1">
    <citation type="submission" date="2014-08" db="EMBL/GenBank/DDBJ databases">
        <authorList>
            <person name="Chen Y.-H."/>
        </authorList>
    </citation>
    <scope>NUCLEOTIDE SEQUENCE [LARGE SCALE GENOMIC DNA]</scope>
</reference>
<dbReference type="RefSeq" id="WP_046667880.1">
    <property type="nucleotide sequence ID" value="NZ_CCRH01000010.1"/>
</dbReference>
<accession>A0A0T7FR42</accession>
<sequence>MMQPHLTDEQREQATATANLVAAAMARLHREHGDAAVMEAMRLISSAMTDDARRRSIAQALLDNSNPPTEKGR</sequence>
<gene>
    <name evidence="1" type="ORF">NGAL_HAMBI1145_38910</name>
</gene>
<proteinExistence type="predicted"/>
<dbReference type="Proteomes" id="UP000046176">
    <property type="component" value="Unassembled WGS sequence"/>
</dbReference>
<evidence type="ECO:0000313" key="2">
    <source>
        <dbReference type="Proteomes" id="UP000046176"/>
    </source>
</evidence>
<name>A0A0T7FR42_NEOGA</name>
<dbReference type="EMBL" id="CCRH01000010">
    <property type="protein sequence ID" value="CDZ37445.1"/>
    <property type="molecule type" value="Genomic_DNA"/>
</dbReference>
<dbReference type="AlphaFoldDB" id="A0A0T7FR42"/>
<protein>
    <submittedName>
        <fullName evidence="1">Uncharacterized protein</fullName>
    </submittedName>
</protein>